<reference evidence="4 5" key="2">
    <citation type="journal article" date="2016" name="Appl. Microbiol. Biotechnol.">
        <title>Mutations improving production and secretion of extracellular lipase by Burkholderia glumae PG1.</title>
        <authorList>
            <person name="Knapp A."/>
            <person name="Voget S."/>
            <person name="Gao R."/>
            <person name="Zaburannyi N."/>
            <person name="Krysciak D."/>
            <person name="Breuer M."/>
            <person name="Hauer B."/>
            <person name="Streit W.R."/>
            <person name="Muller R."/>
            <person name="Daniel R."/>
            <person name="Jaeger K.E."/>
        </authorList>
    </citation>
    <scope>NUCLEOTIDE SEQUENCE [LARGE SCALE GENOMIC DNA]</scope>
    <source>
        <strain evidence="4 5">PG1</strain>
    </source>
</reference>
<dbReference type="InterPro" id="IPR000182">
    <property type="entry name" value="GNAT_dom"/>
</dbReference>
<evidence type="ECO:0000259" key="3">
    <source>
        <dbReference type="PROSITE" id="PS51186"/>
    </source>
</evidence>
<evidence type="ECO:0000256" key="1">
    <source>
        <dbReference type="ARBA" id="ARBA00022679"/>
    </source>
</evidence>
<evidence type="ECO:0000313" key="4">
    <source>
        <dbReference type="EMBL" id="AJK50178.1"/>
    </source>
</evidence>
<dbReference type="PROSITE" id="PS51186">
    <property type="entry name" value="GNAT"/>
    <property type="match status" value="1"/>
</dbReference>
<evidence type="ECO:0000256" key="2">
    <source>
        <dbReference type="ARBA" id="ARBA00023315"/>
    </source>
</evidence>
<keyword evidence="5" id="KW-1185">Reference proteome</keyword>
<keyword evidence="1 4" id="KW-0808">Transferase</keyword>
<dbReference type="PANTHER" id="PTHR43877">
    <property type="entry name" value="AMINOALKYLPHOSPHONATE N-ACETYLTRANSFERASE-RELATED-RELATED"/>
    <property type="match status" value="1"/>
</dbReference>
<dbReference type="SUPFAM" id="SSF55729">
    <property type="entry name" value="Acyl-CoA N-acyltransferases (Nat)"/>
    <property type="match status" value="1"/>
</dbReference>
<dbReference type="InterPro" id="IPR016181">
    <property type="entry name" value="Acyl_CoA_acyltransferase"/>
</dbReference>
<dbReference type="HOGENOM" id="CLU_013985_18_7_4"/>
<gene>
    <name evidence="4" type="ORF">BGL_2c21140</name>
</gene>
<dbReference type="GO" id="GO:0016747">
    <property type="term" value="F:acyltransferase activity, transferring groups other than amino-acyl groups"/>
    <property type="evidence" value="ECO:0007669"/>
    <property type="project" value="InterPro"/>
</dbReference>
<dbReference type="AlphaFoldDB" id="A0A0B6S3C2"/>
<protein>
    <submittedName>
        <fullName evidence="4">Acyl-CoA N-acyltransferase</fullName>
    </submittedName>
</protein>
<dbReference type="RefSeq" id="WP_042628482.1">
    <property type="nucleotide sequence ID" value="NZ_CP002581.1"/>
</dbReference>
<dbReference type="Pfam" id="PF00583">
    <property type="entry name" value="Acetyltransf_1"/>
    <property type="match status" value="1"/>
</dbReference>
<accession>A0A0B6S3C2</accession>
<dbReference type="InterPro" id="IPR050832">
    <property type="entry name" value="Bact_Acetyltransf"/>
</dbReference>
<name>A0A0B6S3C2_BURPL</name>
<proteinExistence type="predicted"/>
<dbReference type="KEGG" id="bgp:BGL_2c21140"/>
<dbReference type="CDD" id="cd04301">
    <property type="entry name" value="NAT_SF"/>
    <property type="match status" value="1"/>
</dbReference>
<dbReference type="EMBL" id="CP002581">
    <property type="protein sequence ID" value="AJK50178.1"/>
    <property type="molecule type" value="Genomic_DNA"/>
</dbReference>
<sequence length="171" mass="18540">MPDPVPHLRRAGAADAGAIAALHTASWQATYAHILPEDYLLGELPALQARHWQTCLDRDARDQGLVMLAEHDGAPIGFVSAERPTDAALGVLLDSLHVHPAHHGRGAGTRLIDAVRGWARELGATRVHLFVLEGNARAIRFYERSGWTQAGSATSYIGRTPVTDRIYVMPA</sequence>
<evidence type="ECO:0000313" key="5">
    <source>
        <dbReference type="Proteomes" id="UP000031838"/>
    </source>
</evidence>
<organism evidence="4 5">
    <name type="scientific">Burkholderia plantarii</name>
    <dbReference type="NCBI Taxonomy" id="41899"/>
    <lineage>
        <taxon>Bacteria</taxon>
        <taxon>Pseudomonadati</taxon>
        <taxon>Pseudomonadota</taxon>
        <taxon>Betaproteobacteria</taxon>
        <taxon>Burkholderiales</taxon>
        <taxon>Burkholderiaceae</taxon>
        <taxon>Burkholderia</taxon>
    </lineage>
</organism>
<dbReference type="Gene3D" id="3.40.630.30">
    <property type="match status" value="1"/>
</dbReference>
<keyword evidence="2 4" id="KW-0012">Acyltransferase</keyword>
<feature type="domain" description="N-acetyltransferase" evidence="3">
    <location>
        <begin position="6"/>
        <end position="171"/>
    </location>
</feature>
<dbReference type="Proteomes" id="UP000031838">
    <property type="component" value="Chromosome 2"/>
</dbReference>
<reference evidence="5" key="1">
    <citation type="submission" date="2011-03" db="EMBL/GenBank/DDBJ databases">
        <authorList>
            <person name="Voget S."/>
            <person name="Streit W.R."/>
            <person name="Jaeger K.E."/>
            <person name="Daniel R."/>
        </authorList>
    </citation>
    <scope>NUCLEOTIDE SEQUENCE [LARGE SCALE GENOMIC DNA]</scope>
    <source>
        <strain evidence="5">PG1</strain>
    </source>
</reference>